<keyword evidence="2 5" id="KW-0813">Transport</keyword>
<dbReference type="Proteomes" id="UP000244884">
    <property type="component" value="Chromosome"/>
</dbReference>
<dbReference type="GO" id="GO:0051262">
    <property type="term" value="P:protein tetramerization"/>
    <property type="evidence" value="ECO:0007669"/>
    <property type="project" value="InterPro"/>
</dbReference>
<dbReference type="GO" id="GO:0006457">
    <property type="term" value="P:protein folding"/>
    <property type="evidence" value="ECO:0007669"/>
    <property type="project" value="UniProtKB-UniRule"/>
</dbReference>
<evidence type="ECO:0000256" key="5">
    <source>
        <dbReference type="HAMAP-Rule" id="MF_00821"/>
    </source>
</evidence>
<sequence length="145" mass="17114">MDKNQKKKFFEIQRIYIKDVSFEAPKTPNIFHKEWNPIIKFDLNSIAHQLEKNVFEVILQVKVIVKNKKELFFLCDVYQAGIFFILNLKKDELKHCLGAYCPNILFPYARTCISTLVSYGSFPQLNLAPINFDDIFYKNLKDKID</sequence>
<dbReference type="GO" id="GO:0005737">
    <property type="term" value="C:cytoplasm"/>
    <property type="evidence" value="ECO:0007669"/>
    <property type="project" value="UniProtKB-SubCell"/>
</dbReference>
<proteinExistence type="inferred from homology"/>
<reference evidence="6 7" key="1">
    <citation type="submission" date="2018-04" db="EMBL/GenBank/DDBJ databases">
        <title>Genome sequence of Buchnera aphidicola from Melaphis sacchari.</title>
        <authorList>
            <person name="Geib S.M."/>
            <person name="Palmer N.A."/>
            <person name="Sattler S.E."/>
            <person name="Sarath G."/>
        </authorList>
    </citation>
    <scope>NUCLEOTIDE SEQUENCE [LARGE SCALE GENOMIC DNA]</scope>
    <source>
        <strain evidence="6 7">LSU</strain>
    </source>
</reference>
<dbReference type="SUPFAM" id="SSF54611">
    <property type="entry name" value="SecB-like"/>
    <property type="match status" value="1"/>
</dbReference>
<evidence type="ECO:0000256" key="2">
    <source>
        <dbReference type="ARBA" id="ARBA00022448"/>
    </source>
</evidence>
<dbReference type="PANTHER" id="PTHR36918:SF1">
    <property type="entry name" value="PROTEIN-EXPORT PROTEIN SECB"/>
    <property type="match status" value="1"/>
</dbReference>
<comment type="function">
    <text evidence="5">One of the proteins required for the normal export of preproteins out of the cell cytoplasm. It is a molecular chaperone that binds to a subset of precursor proteins, maintaining them in a translocation-competent state. It also specifically binds to its receptor SecA.</text>
</comment>
<dbReference type="NCBIfam" id="NF004393">
    <property type="entry name" value="PRK05751.1-4"/>
    <property type="match status" value="1"/>
</dbReference>
<dbReference type="PANTHER" id="PTHR36918">
    <property type="match status" value="1"/>
</dbReference>
<gene>
    <name evidence="5" type="primary">secB</name>
    <name evidence="6" type="ORF">DD681_02785</name>
</gene>
<dbReference type="NCBIfam" id="TIGR00809">
    <property type="entry name" value="secB"/>
    <property type="match status" value="1"/>
</dbReference>
<comment type="subcellular location">
    <subcellularLocation>
        <location evidence="5">Cytoplasm</location>
    </subcellularLocation>
</comment>
<name>A0A2U8DFX9_9GAMM</name>
<dbReference type="HAMAP" id="MF_00821">
    <property type="entry name" value="SecB"/>
    <property type="match status" value="1"/>
</dbReference>
<protein>
    <recommendedName>
        <fullName evidence="5">Protein-export protein SecB</fullName>
    </recommendedName>
</protein>
<dbReference type="RefSeq" id="WP_158341481.1">
    <property type="nucleotide sequence ID" value="NZ_CP029161.1"/>
</dbReference>
<dbReference type="Pfam" id="PF02556">
    <property type="entry name" value="SecB"/>
    <property type="match status" value="1"/>
</dbReference>
<organism evidence="6 7">
    <name type="scientific">Buchnera aphidicola</name>
    <name type="common">Melanaphis sacchari</name>
    <dbReference type="NCBI Taxonomy" id="2173854"/>
    <lineage>
        <taxon>Bacteria</taxon>
        <taxon>Pseudomonadati</taxon>
        <taxon>Pseudomonadota</taxon>
        <taxon>Gammaproteobacteria</taxon>
        <taxon>Enterobacterales</taxon>
        <taxon>Erwiniaceae</taxon>
        <taxon>Buchnera</taxon>
    </lineage>
</organism>
<accession>A0A2U8DFX9</accession>
<dbReference type="GO" id="GO:0015031">
    <property type="term" value="P:protein transport"/>
    <property type="evidence" value="ECO:0007669"/>
    <property type="project" value="UniProtKB-UniRule"/>
</dbReference>
<comment type="similarity">
    <text evidence="1 5">Belongs to the SecB family.</text>
</comment>
<dbReference type="EMBL" id="CP029161">
    <property type="protein sequence ID" value="AWH90706.1"/>
    <property type="molecule type" value="Genomic_DNA"/>
</dbReference>
<dbReference type="PRINTS" id="PR01594">
    <property type="entry name" value="SECBCHAPRONE"/>
</dbReference>
<keyword evidence="4 5" id="KW-0811">Translocation</keyword>
<keyword evidence="5" id="KW-0143">Chaperone</keyword>
<dbReference type="AlphaFoldDB" id="A0A2U8DFX9"/>
<dbReference type="OrthoDB" id="9795145at2"/>
<dbReference type="InterPro" id="IPR035958">
    <property type="entry name" value="SecB-like_sf"/>
</dbReference>
<dbReference type="InterPro" id="IPR003708">
    <property type="entry name" value="SecB"/>
</dbReference>
<evidence type="ECO:0000313" key="7">
    <source>
        <dbReference type="Proteomes" id="UP000244884"/>
    </source>
</evidence>
<evidence type="ECO:0000313" key="6">
    <source>
        <dbReference type="EMBL" id="AWH90706.1"/>
    </source>
</evidence>
<evidence type="ECO:0000256" key="3">
    <source>
        <dbReference type="ARBA" id="ARBA00022927"/>
    </source>
</evidence>
<dbReference type="Gene3D" id="3.10.420.10">
    <property type="entry name" value="SecB-like"/>
    <property type="match status" value="1"/>
</dbReference>
<keyword evidence="5" id="KW-0963">Cytoplasm</keyword>
<dbReference type="GO" id="GO:0051082">
    <property type="term" value="F:unfolded protein binding"/>
    <property type="evidence" value="ECO:0007669"/>
    <property type="project" value="InterPro"/>
</dbReference>
<evidence type="ECO:0000256" key="4">
    <source>
        <dbReference type="ARBA" id="ARBA00023010"/>
    </source>
</evidence>
<keyword evidence="3 5" id="KW-0653">Protein transport</keyword>
<evidence type="ECO:0000256" key="1">
    <source>
        <dbReference type="ARBA" id="ARBA00009990"/>
    </source>
</evidence>
<comment type="subunit">
    <text evidence="5">Homotetramer, a dimer of dimers. One homotetramer interacts with 1 SecA dimer.</text>
</comment>